<evidence type="ECO:0000256" key="4">
    <source>
        <dbReference type="ARBA" id="ARBA00023098"/>
    </source>
</evidence>
<evidence type="ECO:0000256" key="3">
    <source>
        <dbReference type="ARBA" id="ARBA00022679"/>
    </source>
</evidence>
<dbReference type="SMART" id="SM00563">
    <property type="entry name" value="PlsC"/>
    <property type="match status" value="1"/>
</dbReference>
<evidence type="ECO:0000259" key="8">
    <source>
        <dbReference type="SMART" id="SM00563"/>
    </source>
</evidence>
<feature type="signal peptide" evidence="7">
    <location>
        <begin position="1"/>
        <end position="27"/>
    </location>
</feature>
<evidence type="ECO:0000313" key="9">
    <source>
        <dbReference type="EMBL" id="CAB9526984.1"/>
    </source>
</evidence>
<dbReference type="GO" id="GO:0003841">
    <property type="term" value="F:1-acylglycerol-3-phosphate O-acyltransferase activity"/>
    <property type="evidence" value="ECO:0007669"/>
    <property type="project" value="TreeGrafter"/>
</dbReference>
<evidence type="ECO:0000256" key="7">
    <source>
        <dbReference type="SAM" id="SignalP"/>
    </source>
</evidence>
<evidence type="ECO:0000256" key="1">
    <source>
        <dbReference type="ARBA" id="ARBA00005189"/>
    </source>
</evidence>
<dbReference type="GO" id="GO:0006654">
    <property type="term" value="P:phosphatidic acid biosynthetic process"/>
    <property type="evidence" value="ECO:0007669"/>
    <property type="project" value="TreeGrafter"/>
</dbReference>
<dbReference type="EMBL" id="CAICTM010001920">
    <property type="protein sequence ID" value="CAB9526984.1"/>
    <property type="molecule type" value="Genomic_DNA"/>
</dbReference>
<evidence type="ECO:0000313" key="10">
    <source>
        <dbReference type="Proteomes" id="UP001153069"/>
    </source>
</evidence>
<dbReference type="SUPFAM" id="SSF69593">
    <property type="entry name" value="Glycerol-3-phosphate (1)-acyltransferase"/>
    <property type="match status" value="1"/>
</dbReference>
<feature type="transmembrane region" description="Helical" evidence="6">
    <location>
        <begin position="98"/>
        <end position="124"/>
    </location>
</feature>
<dbReference type="OrthoDB" id="202234at2759"/>
<dbReference type="Proteomes" id="UP001153069">
    <property type="component" value="Unassembled WGS sequence"/>
</dbReference>
<evidence type="ECO:0000256" key="6">
    <source>
        <dbReference type="SAM" id="Phobius"/>
    </source>
</evidence>
<keyword evidence="3" id="KW-0808">Transferase</keyword>
<dbReference type="InterPro" id="IPR002123">
    <property type="entry name" value="Plipid/glycerol_acylTrfase"/>
</dbReference>
<dbReference type="CDD" id="cd07989">
    <property type="entry name" value="LPLAT_AGPAT-like"/>
    <property type="match status" value="1"/>
</dbReference>
<accession>A0A9N8EWP2</accession>
<evidence type="ECO:0000256" key="2">
    <source>
        <dbReference type="ARBA" id="ARBA00022516"/>
    </source>
</evidence>
<keyword evidence="2" id="KW-0444">Lipid biosynthesis</keyword>
<dbReference type="Pfam" id="PF01553">
    <property type="entry name" value="Acyltransferase"/>
    <property type="match status" value="1"/>
</dbReference>
<comment type="caution">
    <text evidence="9">The sequence shown here is derived from an EMBL/GenBank/DDBJ whole genome shotgun (WGS) entry which is preliminary data.</text>
</comment>
<dbReference type="AlphaFoldDB" id="A0A9N8EWP2"/>
<organism evidence="9 10">
    <name type="scientific">Seminavis robusta</name>
    <dbReference type="NCBI Taxonomy" id="568900"/>
    <lineage>
        <taxon>Eukaryota</taxon>
        <taxon>Sar</taxon>
        <taxon>Stramenopiles</taxon>
        <taxon>Ochrophyta</taxon>
        <taxon>Bacillariophyta</taxon>
        <taxon>Bacillariophyceae</taxon>
        <taxon>Bacillariophycidae</taxon>
        <taxon>Naviculales</taxon>
        <taxon>Naviculaceae</taxon>
        <taxon>Seminavis</taxon>
    </lineage>
</organism>
<proteinExistence type="predicted"/>
<keyword evidence="6" id="KW-0472">Membrane</keyword>
<keyword evidence="6" id="KW-1133">Transmembrane helix</keyword>
<comment type="pathway">
    <text evidence="1">Lipid metabolism.</text>
</comment>
<gene>
    <name evidence="9" type="ORF">SEMRO_1922_G305590.1</name>
</gene>
<sequence>MRKSIPKISCQLVVLLASALLVPTSNAFSVPSSRRSSPVSVRSVISKSPLLPCQRSRGGLPLLSTVATTTIAEDAVPSESTPSSGSTLSNFTKNVTKFFMVAFIATVALGFISSLSIIRLLGVLRIGSETRRQKWALSTGQFVARWALRLIPFCKVDVITDKDAPSYKNPEPSIWVCNHMSMLDVFILLAKDLAMRGKNKRPIKVVYWKQLEDNPFTKILFRQSGFIPIDMVANKPGETNEYDRKSFKSFLKSSKQAFEDGFDVGVLPEGQLNPTPEKGLLPVFSGAYTLARMSKRPIQMMALHGVNQLWHPNDGFEVGDMNVTGRHIKMRLYPFGRKYESDEDFKATFSAVVGHFGKYGTDIEDLDQWLDGSKWKEIEMERKSLAAKKAQEQFHRGLLARRIADEKKESELNLQQQE</sequence>
<dbReference type="PANTHER" id="PTHR10434">
    <property type="entry name" value="1-ACYL-SN-GLYCEROL-3-PHOSPHATE ACYLTRANSFERASE"/>
    <property type="match status" value="1"/>
</dbReference>
<keyword evidence="4" id="KW-0443">Lipid metabolism</keyword>
<dbReference type="PANTHER" id="PTHR10434:SF64">
    <property type="entry name" value="1-ACYL-SN-GLYCEROL-3-PHOSPHATE ACYLTRANSFERASE-RELATED"/>
    <property type="match status" value="1"/>
</dbReference>
<keyword evidence="7" id="KW-0732">Signal</keyword>
<name>A0A9N8EWP2_9STRA</name>
<keyword evidence="5 9" id="KW-0012">Acyltransferase</keyword>
<keyword evidence="10" id="KW-1185">Reference proteome</keyword>
<protein>
    <submittedName>
        <fullName evidence="9">Acyltransferase</fullName>
    </submittedName>
</protein>
<evidence type="ECO:0000256" key="5">
    <source>
        <dbReference type="ARBA" id="ARBA00023315"/>
    </source>
</evidence>
<keyword evidence="6" id="KW-0812">Transmembrane</keyword>
<feature type="chain" id="PRO_5040121009" evidence="7">
    <location>
        <begin position="28"/>
        <end position="418"/>
    </location>
</feature>
<feature type="domain" description="Phospholipid/glycerol acyltransferase" evidence="8">
    <location>
        <begin position="173"/>
        <end position="306"/>
    </location>
</feature>
<reference evidence="9" key="1">
    <citation type="submission" date="2020-06" db="EMBL/GenBank/DDBJ databases">
        <authorList>
            <consortium name="Plant Systems Biology data submission"/>
        </authorList>
    </citation>
    <scope>NUCLEOTIDE SEQUENCE</scope>
    <source>
        <strain evidence="9">D6</strain>
    </source>
</reference>